<evidence type="ECO:0000256" key="9">
    <source>
        <dbReference type="SAM" id="Phobius"/>
    </source>
</evidence>
<gene>
    <name evidence="11" type="ORF">M2A_2982</name>
</gene>
<keyword evidence="5 9" id="KW-0812">Transmembrane</keyword>
<evidence type="ECO:0000256" key="8">
    <source>
        <dbReference type="ARBA" id="ARBA00023136"/>
    </source>
</evidence>
<dbReference type="InterPro" id="IPR047055">
    <property type="entry name" value="MotA-like"/>
</dbReference>
<dbReference type="InterPro" id="IPR000540">
    <property type="entry name" value="Flag_MotA_CS"/>
</dbReference>
<evidence type="ECO:0000256" key="4">
    <source>
        <dbReference type="ARBA" id="ARBA00022475"/>
    </source>
</evidence>
<keyword evidence="12" id="KW-1185">Reference proteome</keyword>
<name>A0A081BEL5_9HYPH</name>
<dbReference type="eggNOG" id="COG1291">
    <property type="taxonomic scope" value="Bacteria"/>
</dbReference>
<comment type="subcellular location">
    <subcellularLocation>
        <location evidence="1">Cell membrane</location>
        <topology evidence="1">Multi-pass membrane protein</topology>
    </subcellularLocation>
</comment>
<dbReference type="Proteomes" id="UP000028702">
    <property type="component" value="Unassembled WGS sequence"/>
</dbReference>
<dbReference type="AlphaFoldDB" id="A0A081BEL5"/>
<evidence type="ECO:0000259" key="10">
    <source>
        <dbReference type="Pfam" id="PF01618"/>
    </source>
</evidence>
<reference evidence="11 12" key="1">
    <citation type="submission" date="2014-07" db="EMBL/GenBank/DDBJ databases">
        <title>Tepidicaulis marinum gen. nov., sp. nov., a novel marine bacterium denitrifying nitrate to nitrous oxide strictly under microaerobic conditions.</title>
        <authorList>
            <person name="Takeuchi M."/>
            <person name="Yamagishi T."/>
            <person name="Kamagata Y."/>
            <person name="Oshima K."/>
            <person name="Hattori M."/>
            <person name="Katayama T."/>
            <person name="Hanada S."/>
            <person name="Tamaki H."/>
            <person name="Marumo K."/>
            <person name="Maeda H."/>
            <person name="Nedachi M."/>
            <person name="Iwasaki W."/>
            <person name="Suwa Y."/>
            <person name="Sakata S."/>
        </authorList>
    </citation>
    <scope>NUCLEOTIDE SEQUENCE [LARGE SCALE GENOMIC DNA]</scope>
    <source>
        <strain evidence="11 12">MA2</strain>
    </source>
</reference>
<dbReference type="PROSITE" id="PS01307">
    <property type="entry name" value="MOTA"/>
    <property type="match status" value="1"/>
</dbReference>
<evidence type="ECO:0000256" key="6">
    <source>
        <dbReference type="ARBA" id="ARBA00022779"/>
    </source>
</evidence>
<evidence type="ECO:0000256" key="3">
    <source>
        <dbReference type="ARBA" id="ARBA00022448"/>
    </source>
</evidence>
<dbReference type="PANTHER" id="PTHR30433">
    <property type="entry name" value="CHEMOTAXIS PROTEIN MOTA"/>
    <property type="match status" value="1"/>
</dbReference>
<dbReference type="EMBL" id="BBIO01000019">
    <property type="protein sequence ID" value="GAK46483.1"/>
    <property type="molecule type" value="Genomic_DNA"/>
</dbReference>
<dbReference type="STRING" id="1333998.M2A_2982"/>
<evidence type="ECO:0000313" key="12">
    <source>
        <dbReference type="Proteomes" id="UP000028702"/>
    </source>
</evidence>
<evidence type="ECO:0000256" key="2">
    <source>
        <dbReference type="ARBA" id="ARBA00008038"/>
    </source>
</evidence>
<evidence type="ECO:0000256" key="5">
    <source>
        <dbReference type="ARBA" id="ARBA00022692"/>
    </source>
</evidence>
<feature type="domain" description="MotA/TolQ/ExbB proton channel" evidence="10">
    <location>
        <begin position="114"/>
        <end position="221"/>
    </location>
</feature>
<keyword evidence="4" id="KW-1003">Cell membrane</keyword>
<feature type="transmembrane region" description="Helical" evidence="9">
    <location>
        <begin position="160"/>
        <end position="180"/>
    </location>
</feature>
<accession>A0A081BEL5</accession>
<proteinExistence type="inferred from homology"/>
<keyword evidence="6" id="KW-0283">Flagellar rotation</keyword>
<keyword evidence="7 9" id="KW-1133">Transmembrane helix</keyword>
<evidence type="ECO:0000256" key="1">
    <source>
        <dbReference type="ARBA" id="ARBA00004651"/>
    </source>
</evidence>
<dbReference type="GO" id="GO:0005886">
    <property type="term" value="C:plasma membrane"/>
    <property type="evidence" value="ECO:0007669"/>
    <property type="project" value="UniProtKB-SubCell"/>
</dbReference>
<protein>
    <submittedName>
        <fullName evidence="11">MotA</fullName>
    </submittedName>
</protein>
<feature type="transmembrane region" description="Helical" evidence="9">
    <location>
        <begin position="186"/>
        <end position="208"/>
    </location>
</feature>
<feature type="transmembrane region" description="Helical" evidence="9">
    <location>
        <begin position="12"/>
        <end position="32"/>
    </location>
</feature>
<organism evidence="11 12">
    <name type="scientific">Tepidicaulis marinus</name>
    <dbReference type="NCBI Taxonomy" id="1333998"/>
    <lineage>
        <taxon>Bacteria</taxon>
        <taxon>Pseudomonadati</taxon>
        <taxon>Pseudomonadota</taxon>
        <taxon>Alphaproteobacteria</taxon>
        <taxon>Hyphomicrobiales</taxon>
        <taxon>Parvibaculaceae</taxon>
        <taxon>Tepidicaulis</taxon>
    </lineage>
</organism>
<keyword evidence="8 9" id="KW-0472">Membrane</keyword>
<comment type="similarity">
    <text evidence="2">Belongs to the MotA family.</text>
</comment>
<evidence type="ECO:0000256" key="7">
    <source>
        <dbReference type="ARBA" id="ARBA00022989"/>
    </source>
</evidence>
<dbReference type="GO" id="GO:0071978">
    <property type="term" value="P:bacterial-type flagellum-dependent swarming motility"/>
    <property type="evidence" value="ECO:0007669"/>
    <property type="project" value="InterPro"/>
</dbReference>
<feature type="transmembrane region" description="Helical" evidence="9">
    <location>
        <begin position="38"/>
        <end position="58"/>
    </location>
</feature>
<sequence>MSGERTSATDLATPIGLIAGFGFVGTAVFLGGDWEAFLNLRAFLIVIGGTIAMTLVSYRFDEVIEAVRAVGRALASRTANLSEAARRLILLSEAARKEGVRGVEKRLPQLRRDAALSRALTLVVEGVPAEEVERLLGAELDMAKGRWVKSAAILRRAAEVAPAMGLIGTLVGLVQMLTHLSDPSSIGPAMAVALITTFYGAILGNMVFAPLAAKIERNSQEDGLRLAIYAASAAAMTRQESPRRLQMAINAMLPPADQIQIYT</sequence>
<dbReference type="GO" id="GO:0006935">
    <property type="term" value="P:chemotaxis"/>
    <property type="evidence" value="ECO:0007669"/>
    <property type="project" value="InterPro"/>
</dbReference>
<comment type="caution">
    <text evidence="11">The sequence shown here is derived from an EMBL/GenBank/DDBJ whole genome shotgun (WGS) entry which is preliminary data.</text>
</comment>
<dbReference type="Pfam" id="PF01618">
    <property type="entry name" value="MotA_ExbB"/>
    <property type="match status" value="1"/>
</dbReference>
<dbReference type="RefSeq" id="WP_045449089.1">
    <property type="nucleotide sequence ID" value="NZ_BBIO01000019.1"/>
</dbReference>
<dbReference type="PANTHER" id="PTHR30433:SF2">
    <property type="entry name" value="MOTILITY PROTEIN A"/>
    <property type="match status" value="1"/>
</dbReference>
<keyword evidence="3" id="KW-0813">Transport</keyword>
<evidence type="ECO:0000313" key="11">
    <source>
        <dbReference type="EMBL" id="GAK46483.1"/>
    </source>
</evidence>
<dbReference type="InterPro" id="IPR002898">
    <property type="entry name" value="MotA_ExbB_proton_chnl"/>
</dbReference>